<evidence type="ECO:0000256" key="9">
    <source>
        <dbReference type="ARBA" id="ARBA00030615"/>
    </source>
</evidence>
<reference evidence="13" key="1">
    <citation type="submission" date="2015-12" db="EMBL/GenBank/DDBJ databases">
        <title>De novo transcriptome assembly of four potential Pierce s Disease insect vectors from Arizona vineyards.</title>
        <authorList>
            <person name="Tassone E.E."/>
        </authorList>
    </citation>
    <scope>NUCLEOTIDE SEQUENCE</scope>
</reference>
<dbReference type="InterPro" id="IPR004088">
    <property type="entry name" value="KH_dom_type_1"/>
</dbReference>
<dbReference type="SUPFAM" id="SSF110324">
    <property type="entry name" value="Ribosomal L27 protein-like"/>
    <property type="match status" value="1"/>
</dbReference>
<dbReference type="InterPro" id="IPR036612">
    <property type="entry name" value="KH_dom_type_1_sf"/>
</dbReference>
<evidence type="ECO:0000313" key="13">
    <source>
        <dbReference type="EMBL" id="JAS14164.1"/>
    </source>
</evidence>
<dbReference type="CDD" id="cd22526">
    <property type="entry name" value="KH-I_Rrp40"/>
    <property type="match status" value="1"/>
</dbReference>
<dbReference type="Pfam" id="PF15985">
    <property type="entry name" value="KH_6"/>
    <property type="match status" value="1"/>
</dbReference>
<organism evidence="13">
    <name type="scientific">Clastoptera arizonana</name>
    <name type="common">Arizona spittle bug</name>
    <dbReference type="NCBI Taxonomy" id="38151"/>
    <lineage>
        <taxon>Eukaryota</taxon>
        <taxon>Metazoa</taxon>
        <taxon>Ecdysozoa</taxon>
        <taxon>Arthropoda</taxon>
        <taxon>Hexapoda</taxon>
        <taxon>Insecta</taxon>
        <taxon>Pterygota</taxon>
        <taxon>Neoptera</taxon>
        <taxon>Paraneoptera</taxon>
        <taxon>Hemiptera</taxon>
        <taxon>Auchenorrhyncha</taxon>
        <taxon>Cercopoidea</taxon>
        <taxon>Clastopteridae</taxon>
        <taxon>Clastoptera</taxon>
    </lineage>
</organism>
<evidence type="ECO:0000256" key="2">
    <source>
        <dbReference type="ARBA" id="ARBA00004604"/>
    </source>
</evidence>
<evidence type="ECO:0000256" key="8">
    <source>
        <dbReference type="ARBA" id="ARBA00023242"/>
    </source>
</evidence>
<dbReference type="PANTHER" id="PTHR21321:SF1">
    <property type="entry name" value="EXOSOME COMPLEX COMPONENT RRP40"/>
    <property type="match status" value="1"/>
</dbReference>
<protein>
    <recommendedName>
        <fullName evidence="10">Exosome complex component RRP40</fullName>
    </recommendedName>
    <alternativeName>
        <fullName evidence="9">Ribosomal RNA-processing protein 40</fullName>
    </alternativeName>
</protein>
<dbReference type="CDD" id="cd05790">
    <property type="entry name" value="S1_Rrp40"/>
    <property type="match status" value="1"/>
</dbReference>
<dbReference type="GO" id="GO:0000467">
    <property type="term" value="P:exonucleolytic trimming to generate mature 3'-end of 5.8S rRNA from tricistronic rRNA transcript (SSU-rRNA, 5.8S rRNA, LSU-rRNA)"/>
    <property type="evidence" value="ECO:0007669"/>
    <property type="project" value="TreeGrafter"/>
</dbReference>
<dbReference type="InterPro" id="IPR049469">
    <property type="entry name" value="RRP40_KH-I"/>
</dbReference>
<dbReference type="GO" id="GO:0010468">
    <property type="term" value="P:regulation of gene expression"/>
    <property type="evidence" value="ECO:0007669"/>
    <property type="project" value="UniProtKB-ARBA"/>
</dbReference>
<dbReference type="Pfam" id="PF21262">
    <property type="entry name" value="RRP40_S1"/>
    <property type="match status" value="1"/>
</dbReference>
<feature type="domain" description="K Homology" evidence="11">
    <location>
        <begin position="159"/>
        <end position="205"/>
    </location>
</feature>
<dbReference type="Gene3D" id="2.40.50.140">
    <property type="entry name" value="Nucleic acid-binding proteins"/>
    <property type="match status" value="1"/>
</dbReference>
<keyword evidence="8" id="KW-0539">Nucleus</keyword>
<comment type="similarity">
    <text evidence="3">Belongs to the RRP40 family.</text>
</comment>
<dbReference type="PANTHER" id="PTHR21321">
    <property type="entry name" value="PNAS-3 RELATED"/>
    <property type="match status" value="1"/>
</dbReference>
<keyword evidence="6" id="KW-0271">Exosome</keyword>
<dbReference type="GO" id="GO:0000177">
    <property type="term" value="C:cytoplasmic exosome (RNase complex)"/>
    <property type="evidence" value="ECO:0007669"/>
    <property type="project" value="TreeGrafter"/>
</dbReference>
<evidence type="ECO:0000256" key="6">
    <source>
        <dbReference type="ARBA" id="ARBA00022835"/>
    </source>
</evidence>
<evidence type="ECO:0000256" key="5">
    <source>
        <dbReference type="ARBA" id="ARBA00022552"/>
    </source>
</evidence>
<name>A0A1B6CL21_9HEMI</name>
<dbReference type="Gene3D" id="3.30.1370.10">
    <property type="entry name" value="K Homology domain, type 1"/>
    <property type="match status" value="1"/>
</dbReference>
<evidence type="ECO:0000313" key="14">
    <source>
        <dbReference type="EMBL" id="JAS17312.1"/>
    </source>
</evidence>
<dbReference type="GO" id="GO:0000176">
    <property type="term" value="C:nuclear exosome (RNase complex)"/>
    <property type="evidence" value="ECO:0007669"/>
    <property type="project" value="TreeGrafter"/>
</dbReference>
<dbReference type="FunFam" id="2.40.50.140:FF:000112">
    <property type="entry name" value="Exosome complex component RRP40"/>
    <property type="match status" value="1"/>
</dbReference>
<dbReference type="GO" id="GO:0071034">
    <property type="term" value="P:CUT catabolic process"/>
    <property type="evidence" value="ECO:0007669"/>
    <property type="project" value="TreeGrafter"/>
</dbReference>
<proteinExistence type="inferred from homology"/>
<dbReference type="GO" id="GO:0005730">
    <property type="term" value="C:nucleolus"/>
    <property type="evidence" value="ECO:0007669"/>
    <property type="project" value="UniProtKB-SubCell"/>
</dbReference>
<dbReference type="GO" id="GO:0071035">
    <property type="term" value="P:nuclear polyadenylation-dependent rRNA catabolic process"/>
    <property type="evidence" value="ECO:0007669"/>
    <property type="project" value="TreeGrafter"/>
</dbReference>
<evidence type="ECO:0000256" key="7">
    <source>
        <dbReference type="ARBA" id="ARBA00022884"/>
    </source>
</evidence>
<evidence type="ECO:0000256" key="4">
    <source>
        <dbReference type="ARBA" id="ARBA00022490"/>
    </source>
</evidence>
<dbReference type="EMBL" id="GEDC01023134">
    <property type="protein sequence ID" value="JAS14164.1"/>
    <property type="molecule type" value="Transcribed_RNA"/>
</dbReference>
<gene>
    <name evidence="14" type="ORF">g.71</name>
    <name evidence="13" type="ORF">g.72</name>
    <name evidence="12" type="ORF">g.73</name>
</gene>
<dbReference type="InterPro" id="IPR026699">
    <property type="entry name" value="Exosome_RNA_bind1/RRP40/RRP4"/>
</dbReference>
<evidence type="ECO:0000313" key="12">
    <source>
        <dbReference type="EMBL" id="JAS07730.1"/>
    </source>
</evidence>
<comment type="subcellular location">
    <subcellularLocation>
        <location evidence="1">Cytoplasm</location>
    </subcellularLocation>
    <subcellularLocation>
        <location evidence="2">Nucleus</location>
        <location evidence="2">Nucleolus</location>
    </subcellularLocation>
</comment>
<keyword evidence="4" id="KW-0963">Cytoplasm</keyword>
<keyword evidence="7" id="KW-0694">RNA-binding</keyword>
<dbReference type="GO" id="GO:0003723">
    <property type="term" value="F:RNA binding"/>
    <property type="evidence" value="ECO:0007669"/>
    <property type="project" value="UniProtKB-KW"/>
</dbReference>
<accession>A0A1B6CL21</accession>
<dbReference type="SUPFAM" id="SSF54791">
    <property type="entry name" value="Eukaryotic type KH-domain (KH-domain type I)"/>
    <property type="match status" value="1"/>
</dbReference>
<dbReference type="FunFam" id="3.30.1370.10:FF:000038">
    <property type="entry name" value="exosome complex component RRP40"/>
    <property type="match status" value="1"/>
</dbReference>
<sequence length="239" mass="26665">METKSDIKIDSVVIPGDNISHICGVTNKSNVVLGPGLYTIKDKDDIIVNKCGILRRKKPDIYWVDTHYKRYVPVKGDHVIGIITGKAGDYFKVDIGCSEQASLYFLDFEGATKKNRQHLNVGDAIYALCIIADKDLETQVSCMDANGKQGKMGLLKSDGFLFRCNLNLIRKITNPKCCILNLLGKEINHEIAIGMNGRVWVRSNSIRSTVAIGNSILEAEHLTNDEIKVKCKEILKHFK</sequence>
<dbReference type="SUPFAM" id="SSF50249">
    <property type="entry name" value="Nucleic acid-binding proteins"/>
    <property type="match status" value="1"/>
</dbReference>
<dbReference type="GO" id="GO:0071038">
    <property type="term" value="P:TRAMP-dependent tRNA surveillance pathway"/>
    <property type="evidence" value="ECO:0007669"/>
    <property type="project" value="TreeGrafter"/>
</dbReference>
<dbReference type="EMBL" id="GEDC01029568">
    <property type="protein sequence ID" value="JAS07730.1"/>
    <property type="molecule type" value="Transcribed_RNA"/>
</dbReference>
<dbReference type="InterPro" id="IPR037319">
    <property type="entry name" value="Rrp40_S1"/>
</dbReference>
<keyword evidence="5" id="KW-0698">rRNA processing</keyword>
<dbReference type="InterPro" id="IPR012340">
    <property type="entry name" value="NA-bd_OB-fold"/>
</dbReference>
<evidence type="ECO:0000256" key="3">
    <source>
        <dbReference type="ARBA" id="ARBA00007841"/>
    </source>
</evidence>
<dbReference type="AlphaFoldDB" id="A0A1B6CL21"/>
<dbReference type="GO" id="GO:0034475">
    <property type="term" value="P:U4 snRNA 3'-end processing"/>
    <property type="evidence" value="ECO:0007669"/>
    <property type="project" value="TreeGrafter"/>
</dbReference>
<dbReference type="GO" id="GO:0071051">
    <property type="term" value="P:poly(A)-dependent snoRNA 3'-end processing"/>
    <property type="evidence" value="ECO:0007669"/>
    <property type="project" value="TreeGrafter"/>
</dbReference>
<evidence type="ECO:0000256" key="1">
    <source>
        <dbReference type="ARBA" id="ARBA00004496"/>
    </source>
</evidence>
<dbReference type="Gene3D" id="2.40.50.100">
    <property type="match status" value="1"/>
</dbReference>
<evidence type="ECO:0000256" key="10">
    <source>
        <dbReference type="ARBA" id="ARBA00069899"/>
    </source>
</evidence>
<evidence type="ECO:0000259" key="11">
    <source>
        <dbReference type="Pfam" id="PF15985"/>
    </source>
</evidence>
<dbReference type="EMBL" id="GEDC01019986">
    <property type="protein sequence ID" value="JAS17312.1"/>
    <property type="molecule type" value="Transcribed_RNA"/>
</dbReference>